<dbReference type="Proteomes" id="UP000663836">
    <property type="component" value="Unassembled WGS sequence"/>
</dbReference>
<proteinExistence type="predicted"/>
<accession>A0A820FAA9</accession>
<feature type="non-terminal residue" evidence="1">
    <location>
        <position position="1"/>
    </location>
</feature>
<name>A0A820FAA9_9BILA</name>
<comment type="caution">
    <text evidence="1">The sequence shown here is derived from an EMBL/GenBank/DDBJ whole genome shotgun (WGS) entry which is preliminary data.</text>
</comment>
<dbReference type="AlphaFoldDB" id="A0A820FAA9"/>
<organism evidence="1 2">
    <name type="scientific">Rotaria sordida</name>
    <dbReference type="NCBI Taxonomy" id="392033"/>
    <lineage>
        <taxon>Eukaryota</taxon>
        <taxon>Metazoa</taxon>
        <taxon>Spiralia</taxon>
        <taxon>Gnathifera</taxon>
        <taxon>Rotifera</taxon>
        <taxon>Eurotatoria</taxon>
        <taxon>Bdelloidea</taxon>
        <taxon>Philodinida</taxon>
        <taxon>Philodinidae</taxon>
        <taxon>Rotaria</taxon>
    </lineage>
</organism>
<evidence type="ECO:0000313" key="2">
    <source>
        <dbReference type="Proteomes" id="UP000663836"/>
    </source>
</evidence>
<dbReference type="EMBL" id="CAJOBD010024296">
    <property type="protein sequence ID" value="CAF4259123.1"/>
    <property type="molecule type" value="Genomic_DNA"/>
</dbReference>
<sequence>HIQDVKHLFNRLLTIKSIPVVQQVYQTILAEMTTNLNILLQALQQKAIVIGSETLSSPTTSDLNKDDAETALIFYCSALC</sequence>
<protein>
    <submittedName>
        <fullName evidence="1">Uncharacterized protein</fullName>
    </submittedName>
</protein>
<reference evidence="1" key="1">
    <citation type="submission" date="2021-02" db="EMBL/GenBank/DDBJ databases">
        <authorList>
            <person name="Nowell W R."/>
        </authorList>
    </citation>
    <scope>NUCLEOTIDE SEQUENCE</scope>
</reference>
<evidence type="ECO:0000313" key="1">
    <source>
        <dbReference type="EMBL" id="CAF4259123.1"/>
    </source>
</evidence>
<gene>
    <name evidence="1" type="ORF">JBS370_LOCUS39006</name>
</gene>